<evidence type="ECO:0000256" key="4">
    <source>
        <dbReference type="ARBA" id="ARBA00022723"/>
    </source>
</evidence>
<dbReference type="InterPro" id="IPR000555">
    <property type="entry name" value="JAMM/MPN+_dom"/>
</dbReference>
<reference evidence="10" key="1">
    <citation type="submission" date="2020-01" db="EMBL/GenBank/DDBJ databases">
        <title>Genome sequence of Kobresia littledalei, the first chromosome-level genome in the family Cyperaceae.</title>
        <authorList>
            <person name="Qu G."/>
        </authorList>
    </citation>
    <scope>NUCLEOTIDE SEQUENCE</scope>
    <source>
        <strain evidence="10">C.B.Clarke</strain>
        <tissue evidence="10">Leaf</tissue>
    </source>
</reference>
<evidence type="ECO:0000256" key="2">
    <source>
        <dbReference type="ARBA" id="ARBA00010981"/>
    </source>
</evidence>
<dbReference type="Pfam" id="PF01398">
    <property type="entry name" value="JAB"/>
    <property type="match status" value="1"/>
</dbReference>
<dbReference type="PANTHER" id="PTHR12947:SF13">
    <property type="entry name" value="FI19924P1"/>
    <property type="match status" value="1"/>
</dbReference>
<dbReference type="SUPFAM" id="SSF102712">
    <property type="entry name" value="JAB1/MPN domain"/>
    <property type="match status" value="1"/>
</dbReference>
<evidence type="ECO:0000256" key="1">
    <source>
        <dbReference type="ARBA" id="ARBA00001947"/>
    </source>
</evidence>
<evidence type="ECO:0000313" key="11">
    <source>
        <dbReference type="Proteomes" id="UP000623129"/>
    </source>
</evidence>
<keyword evidence="6" id="KW-0378">Hydrolase</keyword>
<dbReference type="GO" id="GO:0046872">
    <property type="term" value="F:metal ion binding"/>
    <property type="evidence" value="ECO:0007669"/>
    <property type="project" value="UniProtKB-KW"/>
</dbReference>
<dbReference type="GO" id="GO:0016020">
    <property type="term" value="C:membrane"/>
    <property type="evidence" value="ECO:0007669"/>
    <property type="project" value="TreeGrafter"/>
</dbReference>
<dbReference type="GO" id="GO:0070536">
    <property type="term" value="P:protein K63-linked deubiquitination"/>
    <property type="evidence" value="ECO:0007669"/>
    <property type="project" value="InterPro"/>
</dbReference>
<dbReference type="SMART" id="SM00232">
    <property type="entry name" value="JAB_MPN"/>
    <property type="match status" value="1"/>
</dbReference>
<sequence>MRSFLKMKPSLHPVKHHLSSSIVSWIEDEDSMAGSSHFTDSEMSEDGYSHSNSYLSRNLHDMHISVRLIEEFMELAKENTSSNLETCGILGASLKDGIYYVTTLVIPKQETTAHSCQASNEEEIHATLAGLSLIPVGWIHTHPSQTCFLSSIDLHTQYSYQVMLPKAVAIVNAPTDQTRQVICRDFLCILHYGIFRLTDPGGMAVLRECKESGFHQHPQTLDGSSIYESCGHVYFKPNLRFEIVDLRTS</sequence>
<dbReference type="CDD" id="cd08066">
    <property type="entry name" value="MPN_AMSH_like"/>
    <property type="match status" value="1"/>
</dbReference>
<name>A0A833VNR8_9POAL</name>
<dbReference type="GO" id="GO:0005768">
    <property type="term" value="C:endosome"/>
    <property type="evidence" value="ECO:0007669"/>
    <property type="project" value="TreeGrafter"/>
</dbReference>
<evidence type="ECO:0000313" key="10">
    <source>
        <dbReference type="EMBL" id="KAF3334875.1"/>
    </source>
</evidence>
<dbReference type="PROSITE" id="PS50249">
    <property type="entry name" value="MPN"/>
    <property type="match status" value="1"/>
</dbReference>
<accession>A0A833VNR8</accession>
<evidence type="ECO:0000256" key="7">
    <source>
        <dbReference type="ARBA" id="ARBA00022833"/>
    </source>
</evidence>
<dbReference type="InterPro" id="IPR037518">
    <property type="entry name" value="MPN"/>
</dbReference>
<keyword evidence="7" id="KW-0862">Zinc</keyword>
<dbReference type="GO" id="GO:0140492">
    <property type="term" value="F:metal-dependent deubiquitinase activity"/>
    <property type="evidence" value="ECO:0007669"/>
    <property type="project" value="InterPro"/>
</dbReference>
<evidence type="ECO:0000256" key="3">
    <source>
        <dbReference type="ARBA" id="ARBA00022670"/>
    </source>
</evidence>
<comment type="caution">
    <text evidence="10">The sequence shown here is derived from an EMBL/GenBank/DDBJ whole genome shotgun (WGS) entry which is preliminary data.</text>
</comment>
<dbReference type="FunFam" id="3.40.140.10:FF:000046">
    <property type="entry name" value="AMSH-like ubiquitin thioesterase 2"/>
    <property type="match status" value="1"/>
</dbReference>
<feature type="domain" description="MPN" evidence="9">
    <location>
        <begin position="62"/>
        <end position="191"/>
    </location>
</feature>
<dbReference type="OrthoDB" id="3640at2759"/>
<evidence type="ECO:0000256" key="5">
    <source>
        <dbReference type="ARBA" id="ARBA00022786"/>
    </source>
</evidence>
<gene>
    <name evidence="10" type="ORF">FCM35_KLT21479</name>
</gene>
<evidence type="ECO:0000259" key="9">
    <source>
        <dbReference type="PROSITE" id="PS50249"/>
    </source>
</evidence>
<comment type="cofactor">
    <cofactor evidence="1">
        <name>Zn(2+)</name>
        <dbReference type="ChEBI" id="CHEBI:29105"/>
    </cofactor>
</comment>
<dbReference type="GO" id="GO:0061578">
    <property type="term" value="F:K63-linked deubiquitinase activity"/>
    <property type="evidence" value="ECO:0007669"/>
    <property type="project" value="InterPro"/>
</dbReference>
<comment type="similarity">
    <text evidence="2">Belongs to the peptidase M67C family.</text>
</comment>
<evidence type="ECO:0000256" key="8">
    <source>
        <dbReference type="ARBA" id="ARBA00023049"/>
    </source>
</evidence>
<dbReference type="PANTHER" id="PTHR12947">
    <property type="entry name" value="AMSH-LIKE PROTEASE"/>
    <property type="match status" value="1"/>
</dbReference>
<keyword evidence="3" id="KW-0645">Protease</keyword>
<dbReference type="EMBL" id="SWLB01000009">
    <property type="protein sequence ID" value="KAF3334875.1"/>
    <property type="molecule type" value="Genomic_DNA"/>
</dbReference>
<keyword evidence="4" id="KW-0479">Metal-binding</keyword>
<organism evidence="10 11">
    <name type="scientific">Carex littledalei</name>
    <dbReference type="NCBI Taxonomy" id="544730"/>
    <lineage>
        <taxon>Eukaryota</taxon>
        <taxon>Viridiplantae</taxon>
        <taxon>Streptophyta</taxon>
        <taxon>Embryophyta</taxon>
        <taxon>Tracheophyta</taxon>
        <taxon>Spermatophyta</taxon>
        <taxon>Magnoliopsida</taxon>
        <taxon>Liliopsida</taxon>
        <taxon>Poales</taxon>
        <taxon>Cyperaceae</taxon>
        <taxon>Cyperoideae</taxon>
        <taxon>Cariceae</taxon>
        <taxon>Carex</taxon>
        <taxon>Carex subgen. Euthyceras</taxon>
    </lineage>
</organism>
<protein>
    <submittedName>
        <fullName evidence="10">AMSH-like ubiquitin thioesterase 2 isoform X1</fullName>
    </submittedName>
</protein>
<dbReference type="GO" id="GO:0006508">
    <property type="term" value="P:proteolysis"/>
    <property type="evidence" value="ECO:0007669"/>
    <property type="project" value="UniProtKB-KW"/>
</dbReference>
<evidence type="ECO:0000256" key="6">
    <source>
        <dbReference type="ARBA" id="ARBA00022801"/>
    </source>
</evidence>
<dbReference type="AlphaFoldDB" id="A0A833VNR8"/>
<dbReference type="Proteomes" id="UP000623129">
    <property type="component" value="Unassembled WGS sequence"/>
</dbReference>
<keyword evidence="11" id="KW-1185">Reference proteome</keyword>
<keyword evidence="8" id="KW-0482">Metalloprotease</keyword>
<dbReference type="InterPro" id="IPR044098">
    <property type="entry name" value="STAMBP/STALP-like_MPN"/>
</dbReference>
<dbReference type="Gene3D" id="3.40.140.10">
    <property type="entry name" value="Cytidine Deaminase, domain 2"/>
    <property type="match status" value="1"/>
</dbReference>
<keyword evidence="5" id="KW-0833">Ubl conjugation pathway</keyword>
<proteinExistence type="inferred from homology"/>